<dbReference type="EMBL" id="CADCWL010000044">
    <property type="protein sequence ID" value="CAA9554161.1"/>
    <property type="molecule type" value="Genomic_DNA"/>
</dbReference>
<name>A0A6J4UNH0_9BACT</name>
<gene>
    <name evidence="2" type="ORF">AVDCRST_MAG19-1076</name>
</gene>
<feature type="compositionally biased region" description="Low complexity" evidence="1">
    <location>
        <begin position="34"/>
        <end position="50"/>
    </location>
</feature>
<evidence type="ECO:0000256" key="1">
    <source>
        <dbReference type="SAM" id="MobiDB-lite"/>
    </source>
</evidence>
<reference evidence="2" key="1">
    <citation type="submission" date="2020-02" db="EMBL/GenBank/DDBJ databases">
        <authorList>
            <person name="Meier V. D."/>
        </authorList>
    </citation>
    <scope>NUCLEOTIDE SEQUENCE</scope>
    <source>
        <strain evidence="2">AVDCRST_MAG19</strain>
    </source>
</reference>
<proteinExistence type="predicted"/>
<feature type="non-terminal residue" evidence="2">
    <location>
        <position position="131"/>
    </location>
</feature>
<organism evidence="2">
    <name type="scientific">uncultured Thermomicrobiales bacterium</name>
    <dbReference type="NCBI Taxonomy" id="1645740"/>
    <lineage>
        <taxon>Bacteria</taxon>
        <taxon>Pseudomonadati</taxon>
        <taxon>Thermomicrobiota</taxon>
        <taxon>Thermomicrobia</taxon>
        <taxon>Thermomicrobiales</taxon>
        <taxon>environmental samples</taxon>
    </lineage>
</organism>
<feature type="region of interest" description="Disordered" evidence="1">
    <location>
        <begin position="1"/>
        <end position="131"/>
    </location>
</feature>
<sequence>GRPRRHPARRAPDRRQPPRVGRLRGAARCDPPDQAAQRAAAQTPEQAARRQGLRHPPLPRRAASPPQPGPHRPQGHRQQRAARSSPLGGRAHPGVAQPLPAPDGALRAPRRHPPGVPLPRLRAHLLDCPPM</sequence>
<feature type="non-terminal residue" evidence="2">
    <location>
        <position position="1"/>
    </location>
</feature>
<dbReference type="AlphaFoldDB" id="A0A6J4UNH0"/>
<evidence type="ECO:0000313" key="2">
    <source>
        <dbReference type="EMBL" id="CAA9554161.1"/>
    </source>
</evidence>
<accession>A0A6J4UNH0</accession>
<protein>
    <submittedName>
        <fullName evidence="2">Mobile element protein</fullName>
    </submittedName>
</protein>